<evidence type="ECO:0000313" key="4">
    <source>
        <dbReference type="Proteomes" id="UP000004508"/>
    </source>
</evidence>
<keyword evidence="4" id="KW-1185">Reference proteome</keyword>
<keyword evidence="2" id="KW-0472">Membrane</keyword>
<dbReference type="EMBL" id="ADVG01000004">
    <property type="protein sequence ID" value="EFH81306.1"/>
    <property type="molecule type" value="Genomic_DNA"/>
</dbReference>
<dbReference type="InParanoid" id="D6U476"/>
<dbReference type="Proteomes" id="UP000004508">
    <property type="component" value="Unassembled WGS sequence"/>
</dbReference>
<keyword evidence="2" id="KW-0812">Transmembrane</keyword>
<gene>
    <name evidence="3" type="ORF">Krac_2021</name>
</gene>
<accession>D6U476</accession>
<evidence type="ECO:0000256" key="2">
    <source>
        <dbReference type="SAM" id="Phobius"/>
    </source>
</evidence>
<keyword evidence="2" id="KW-1133">Transmembrane helix</keyword>
<reference evidence="3 4" key="1">
    <citation type="journal article" date="2011" name="Stand. Genomic Sci.">
        <title>Non-contiguous finished genome sequence and contextual data of the filamentous soil bacterium Ktedonobacter racemifer type strain (SOSP1-21).</title>
        <authorList>
            <person name="Chang Y.J."/>
            <person name="Land M."/>
            <person name="Hauser L."/>
            <person name="Chertkov O."/>
            <person name="Del Rio T.G."/>
            <person name="Nolan M."/>
            <person name="Copeland A."/>
            <person name="Tice H."/>
            <person name="Cheng J.F."/>
            <person name="Lucas S."/>
            <person name="Han C."/>
            <person name="Goodwin L."/>
            <person name="Pitluck S."/>
            <person name="Ivanova N."/>
            <person name="Ovchinikova G."/>
            <person name="Pati A."/>
            <person name="Chen A."/>
            <person name="Palaniappan K."/>
            <person name="Mavromatis K."/>
            <person name="Liolios K."/>
            <person name="Brettin T."/>
            <person name="Fiebig A."/>
            <person name="Rohde M."/>
            <person name="Abt B."/>
            <person name="Goker M."/>
            <person name="Detter J.C."/>
            <person name="Woyke T."/>
            <person name="Bristow J."/>
            <person name="Eisen J.A."/>
            <person name="Markowitz V."/>
            <person name="Hugenholtz P."/>
            <person name="Kyrpides N.C."/>
            <person name="Klenk H.P."/>
            <person name="Lapidus A."/>
        </authorList>
    </citation>
    <scope>NUCLEOTIDE SEQUENCE [LARGE SCALE GENOMIC DNA]</scope>
    <source>
        <strain evidence="4">DSM 44963</strain>
    </source>
</reference>
<organism evidence="3 4">
    <name type="scientific">Ktedonobacter racemifer DSM 44963</name>
    <dbReference type="NCBI Taxonomy" id="485913"/>
    <lineage>
        <taxon>Bacteria</taxon>
        <taxon>Bacillati</taxon>
        <taxon>Chloroflexota</taxon>
        <taxon>Ktedonobacteria</taxon>
        <taxon>Ktedonobacterales</taxon>
        <taxon>Ktedonobacteraceae</taxon>
        <taxon>Ktedonobacter</taxon>
    </lineage>
</organism>
<feature type="transmembrane region" description="Helical" evidence="2">
    <location>
        <begin position="6"/>
        <end position="25"/>
    </location>
</feature>
<dbReference type="AlphaFoldDB" id="D6U476"/>
<evidence type="ECO:0000313" key="3">
    <source>
        <dbReference type="EMBL" id="EFH81306.1"/>
    </source>
</evidence>
<sequence length="49" mass="5521">MEAVLSYLLVIVFFIVLAILVVLFARSSLATSPSQPAKEEHPQEKEEYI</sequence>
<feature type="region of interest" description="Disordered" evidence="1">
    <location>
        <begin position="30"/>
        <end position="49"/>
    </location>
</feature>
<protein>
    <submittedName>
        <fullName evidence="3">Uncharacterized protein</fullName>
    </submittedName>
</protein>
<feature type="compositionally biased region" description="Basic and acidic residues" evidence="1">
    <location>
        <begin position="37"/>
        <end position="49"/>
    </location>
</feature>
<evidence type="ECO:0000256" key="1">
    <source>
        <dbReference type="SAM" id="MobiDB-lite"/>
    </source>
</evidence>
<dbReference type="RefSeq" id="WP_007918574.1">
    <property type="nucleotide sequence ID" value="NZ_ADVG01000004.1"/>
</dbReference>
<dbReference type="STRING" id="485913.Krac_2021"/>
<proteinExistence type="predicted"/>
<name>D6U476_KTERA</name>
<comment type="caution">
    <text evidence="3">The sequence shown here is derived from an EMBL/GenBank/DDBJ whole genome shotgun (WGS) entry which is preliminary data.</text>
</comment>